<dbReference type="PANTHER" id="PTHR12210">
    <property type="entry name" value="DULLARD PROTEIN PHOSPHATASE"/>
    <property type="match status" value="1"/>
</dbReference>
<reference evidence="4 5" key="1">
    <citation type="submission" date="2015-01" db="EMBL/GenBank/DDBJ databases">
        <title>Evolution of Trichinella species and genotypes.</title>
        <authorList>
            <person name="Korhonen P.K."/>
            <person name="Edoardo P."/>
            <person name="Giuseppe L.R."/>
            <person name="Gasser R.B."/>
        </authorList>
    </citation>
    <scope>NUCLEOTIDE SEQUENCE [LARGE SCALE GENOMIC DNA]</scope>
    <source>
        <strain evidence="4">ISS2496</strain>
    </source>
</reference>
<keyword evidence="1" id="KW-0809">Transit peptide</keyword>
<comment type="caution">
    <text evidence="4">The sequence shown here is derived from an EMBL/GenBank/DDBJ whole genome shotgun (WGS) entry which is preliminary data.</text>
</comment>
<dbReference type="EMBL" id="JYDQ01000440">
    <property type="protein sequence ID" value="KRY07556.1"/>
    <property type="molecule type" value="Genomic_DNA"/>
</dbReference>
<dbReference type="PROSITE" id="PS50969">
    <property type="entry name" value="FCP1"/>
    <property type="match status" value="1"/>
</dbReference>
<dbReference type="STRING" id="990121.A0A0V0Z4Y5"/>
<dbReference type="Gene3D" id="3.40.50.1000">
    <property type="entry name" value="HAD superfamily/HAD-like"/>
    <property type="match status" value="1"/>
</dbReference>
<dbReference type="Proteomes" id="UP000054783">
    <property type="component" value="Unassembled WGS sequence"/>
</dbReference>
<comment type="function">
    <text evidence="1">Essential component of the TIM23 complex, a complex that mediates the translocation of transit peptide-containing proteins across the mitochondrial inner membrane.</text>
</comment>
<dbReference type="AlphaFoldDB" id="A0A0V0Z4Y5"/>
<dbReference type="CDD" id="cd07521">
    <property type="entry name" value="HAD_FCP1-like"/>
    <property type="match status" value="1"/>
</dbReference>
<sequence>MDESNANKQETKKPEEEAASLEDVERKGLLNRLKKMWDGFIQRLCPRRTRNGVNSDSSSNDIPKLTVVFDLDSTLIYSTRKKQFTDQIRIQPIRYYVAIRPHCREVLQSVREVANMMVYSAGTPKYVHHIVQLLDPEKKLFIKVLNRNNCKLRKNVLIKDLRKTGCMLKRTVWIDDLEESYPFQPYNGIVIKPWIGDPEDQELTEILKVIMQLTKEDPLFSPMINAIQTITVKVLENVASLLLGKDFFYLRQLSVTKFTLNMKYLNISCPNNKTLSPPYFGRCADGLPAESVCIEKSNAGKHHRAAYVAFAAIRQHIIMQKQKDQQIQDLHVPVPYIPGRFNFPADVQWTLTATFKKNADQHIFVRDA</sequence>
<name>A0A0V0Z4Y5_9BILA</name>
<comment type="subcellular location">
    <subcellularLocation>
        <location evidence="1">Mitochondrion inner membrane</location>
        <topology evidence="1">Single-pass membrane protein</topology>
    </subcellularLocation>
</comment>
<evidence type="ECO:0000259" key="3">
    <source>
        <dbReference type="PROSITE" id="PS50969"/>
    </source>
</evidence>
<dbReference type="SUPFAM" id="SSF56784">
    <property type="entry name" value="HAD-like"/>
    <property type="match status" value="1"/>
</dbReference>
<dbReference type="InterPro" id="IPR023214">
    <property type="entry name" value="HAD_sf"/>
</dbReference>
<dbReference type="InterPro" id="IPR004274">
    <property type="entry name" value="FCP1_dom"/>
</dbReference>
<comment type="similarity">
    <text evidence="1">Belongs to the TIM50 family.</text>
</comment>
<dbReference type="SMART" id="SM00577">
    <property type="entry name" value="CPDc"/>
    <property type="match status" value="1"/>
</dbReference>
<proteinExistence type="inferred from homology"/>
<accession>A0A0V0Z4Y5</accession>
<feature type="domain" description="FCP1 homology" evidence="3">
    <location>
        <begin position="60"/>
        <end position="213"/>
    </location>
</feature>
<keyword evidence="1" id="KW-0813">Transport</keyword>
<keyword evidence="5" id="KW-1185">Reference proteome</keyword>
<protein>
    <recommendedName>
        <fullName evidence="1">Mitochondrial import inner membrane translocase subunit TIM50</fullName>
    </recommendedName>
</protein>
<dbReference type="GO" id="GO:0015031">
    <property type="term" value="P:protein transport"/>
    <property type="evidence" value="ECO:0007669"/>
    <property type="project" value="UniProtKB-KW"/>
</dbReference>
<keyword evidence="1" id="KW-0496">Mitochondrion</keyword>
<dbReference type="Pfam" id="PF03031">
    <property type="entry name" value="NIF"/>
    <property type="match status" value="1"/>
</dbReference>
<keyword evidence="1" id="KW-0653">Protein transport</keyword>
<evidence type="ECO:0000256" key="1">
    <source>
        <dbReference type="RuleBase" id="RU365079"/>
    </source>
</evidence>
<evidence type="ECO:0000313" key="5">
    <source>
        <dbReference type="Proteomes" id="UP000054783"/>
    </source>
</evidence>
<dbReference type="InterPro" id="IPR050365">
    <property type="entry name" value="TIM50"/>
</dbReference>
<evidence type="ECO:0000256" key="2">
    <source>
        <dbReference type="SAM" id="MobiDB-lite"/>
    </source>
</evidence>
<gene>
    <name evidence="4" type="primary">CTDSP1</name>
    <name evidence="4" type="ORF">T12_10271</name>
</gene>
<feature type="region of interest" description="Disordered" evidence="2">
    <location>
        <begin position="1"/>
        <end position="22"/>
    </location>
</feature>
<organism evidence="4 5">
    <name type="scientific">Trichinella patagoniensis</name>
    <dbReference type="NCBI Taxonomy" id="990121"/>
    <lineage>
        <taxon>Eukaryota</taxon>
        <taxon>Metazoa</taxon>
        <taxon>Ecdysozoa</taxon>
        <taxon>Nematoda</taxon>
        <taxon>Enoplea</taxon>
        <taxon>Dorylaimia</taxon>
        <taxon>Trichinellida</taxon>
        <taxon>Trichinellidae</taxon>
        <taxon>Trichinella</taxon>
    </lineage>
</organism>
<dbReference type="OrthoDB" id="5918458at2759"/>
<dbReference type="GO" id="GO:0005744">
    <property type="term" value="C:TIM23 mitochondrial import inner membrane translocase complex"/>
    <property type="evidence" value="ECO:0007669"/>
    <property type="project" value="UniProtKB-UniRule"/>
</dbReference>
<keyword evidence="1" id="KW-0811">Translocation</keyword>
<evidence type="ECO:0000313" key="4">
    <source>
        <dbReference type="EMBL" id="KRY07556.1"/>
    </source>
</evidence>
<dbReference type="InterPro" id="IPR036412">
    <property type="entry name" value="HAD-like_sf"/>
</dbReference>
<comment type="subunit">
    <text evidence="1">Component of the TIM23 complex.</text>
</comment>